<name>A0AAU9TY04_EUPED</name>
<organism evidence="2 3">
    <name type="scientific">Euphydryas editha</name>
    <name type="common">Edith's checkerspot</name>
    <dbReference type="NCBI Taxonomy" id="104508"/>
    <lineage>
        <taxon>Eukaryota</taxon>
        <taxon>Metazoa</taxon>
        <taxon>Ecdysozoa</taxon>
        <taxon>Arthropoda</taxon>
        <taxon>Hexapoda</taxon>
        <taxon>Insecta</taxon>
        <taxon>Pterygota</taxon>
        <taxon>Neoptera</taxon>
        <taxon>Endopterygota</taxon>
        <taxon>Lepidoptera</taxon>
        <taxon>Glossata</taxon>
        <taxon>Ditrysia</taxon>
        <taxon>Papilionoidea</taxon>
        <taxon>Nymphalidae</taxon>
        <taxon>Nymphalinae</taxon>
        <taxon>Euphydryas</taxon>
    </lineage>
</organism>
<proteinExistence type="predicted"/>
<feature type="transmembrane region" description="Helical" evidence="1">
    <location>
        <begin position="72"/>
        <end position="90"/>
    </location>
</feature>
<evidence type="ECO:0000313" key="2">
    <source>
        <dbReference type="EMBL" id="CAH2090339.1"/>
    </source>
</evidence>
<evidence type="ECO:0000313" key="3">
    <source>
        <dbReference type="Proteomes" id="UP001153954"/>
    </source>
</evidence>
<comment type="caution">
    <text evidence="2">The sequence shown here is derived from an EMBL/GenBank/DDBJ whole genome shotgun (WGS) entry which is preliminary data.</text>
</comment>
<feature type="transmembrane region" description="Helical" evidence="1">
    <location>
        <begin position="192"/>
        <end position="209"/>
    </location>
</feature>
<keyword evidence="1" id="KW-0472">Membrane</keyword>
<reference evidence="2" key="1">
    <citation type="submission" date="2022-03" db="EMBL/GenBank/DDBJ databases">
        <authorList>
            <person name="Tunstrom K."/>
        </authorList>
    </citation>
    <scope>NUCLEOTIDE SEQUENCE</scope>
</reference>
<gene>
    <name evidence="2" type="ORF">EEDITHA_LOCUS6308</name>
</gene>
<sequence>MEELNRLPPKYIATFIRQINMIQIFGINIFEDSKDSFFKRRIRLFFFGGLLTIMLTSQYLYVFNINEMGAEFLDIVSAMSNIFIVSQGYIKMSIVTYKRDQIKELIMEMGKIWRTEIDNEEKERTLNSWTRRLKLFDNALFTAAIVSLIFFELLPVIHLIYAFITNGDLQFQLPVQMHFVCPSSLQCPYKYALGYIFQLIVGKFVLFYVKQI</sequence>
<keyword evidence="3" id="KW-1185">Reference proteome</keyword>
<dbReference type="EMBL" id="CAKOGL010000009">
    <property type="protein sequence ID" value="CAH2090339.1"/>
    <property type="molecule type" value="Genomic_DNA"/>
</dbReference>
<keyword evidence="1" id="KW-0812">Transmembrane</keyword>
<accession>A0AAU9TY04</accession>
<protein>
    <submittedName>
        <fullName evidence="2">Uncharacterized protein</fullName>
    </submittedName>
</protein>
<evidence type="ECO:0000256" key="1">
    <source>
        <dbReference type="SAM" id="Phobius"/>
    </source>
</evidence>
<keyword evidence="1" id="KW-1133">Transmembrane helix</keyword>
<dbReference type="AlphaFoldDB" id="A0AAU9TY04"/>
<feature type="transmembrane region" description="Helical" evidence="1">
    <location>
        <begin position="42"/>
        <end position="60"/>
    </location>
</feature>
<feature type="transmembrane region" description="Helical" evidence="1">
    <location>
        <begin position="139"/>
        <end position="164"/>
    </location>
</feature>
<dbReference type="Proteomes" id="UP001153954">
    <property type="component" value="Unassembled WGS sequence"/>
</dbReference>